<name>A0A6J5N2D4_9CAUD</name>
<gene>
    <name evidence="1" type="ORF">UFOVP638_24</name>
</gene>
<evidence type="ECO:0000313" key="1">
    <source>
        <dbReference type="EMBL" id="CAB4153765.1"/>
    </source>
</evidence>
<dbReference type="EMBL" id="LR796595">
    <property type="protein sequence ID" value="CAB4153765.1"/>
    <property type="molecule type" value="Genomic_DNA"/>
</dbReference>
<proteinExistence type="predicted"/>
<accession>A0A6J5N2D4</accession>
<reference evidence="1" key="1">
    <citation type="submission" date="2020-04" db="EMBL/GenBank/DDBJ databases">
        <authorList>
            <person name="Chiriac C."/>
            <person name="Salcher M."/>
            <person name="Ghai R."/>
            <person name="Kavagutti S V."/>
        </authorList>
    </citation>
    <scope>NUCLEOTIDE SEQUENCE</scope>
</reference>
<sequence length="46" mass="5513">MTTNLELKLEQLLKKQNNLYLKGSNDEKLNDQIRLIQKQIREQNKS</sequence>
<protein>
    <submittedName>
        <fullName evidence="1">Uncharacterized protein</fullName>
    </submittedName>
</protein>
<organism evidence="1">
    <name type="scientific">uncultured Caudovirales phage</name>
    <dbReference type="NCBI Taxonomy" id="2100421"/>
    <lineage>
        <taxon>Viruses</taxon>
        <taxon>Duplodnaviria</taxon>
        <taxon>Heunggongvirae</taxon>
        <taxon>Uroviricota</taxon>
        <taxon>Caudoviricetes</taxon>
        <taxon>Peduoviridae</taxon>
        <taxon>Maltschvirus</taxon>
        <taxon>Maltschvirus maltsch</taxon>
    </lineage>
</organism>